<dbReference type="Pfam" id="PF01695">
    <property type="entry name" value="IstB_IS21"/>
    <property type="match status" value="1"/>
</dbReference>
<reference evidence="3 4" key="1">
    <citation type="submission" date="2019-11" db="EMBL/GenBank/DDBJ databases">
        <title>Acidiferrimicrobium australis gen. nov., sp. nov., an acidophilic and obligately heterotrophic, member of the Actinobacteria that catalyses dissimilatory oxido- reduction of iron isolated from metal-rich acidic water in Chile.</title>
        <authorList>
            <person name="Gonzalez D."/>
            <person name="Huber K."/>
            <person name="Hedrich S."/>
            <person name="Rojas-Villalobos C."/>
            <person name="Quatrini R."/>
            <person name="Dinamarca M.A."/>
            <person name="Schwarz A."/>
            <person name="Canales C."/>
            <person name="Nancucheo I."/>
        </authorList>
    </citation>
    <scope>NUCLEOTIDE SEQUENCE [LARGE SCALE GENOMIC DNA]</scope>
    <source>
        <strain evidence="3 4">USS-CCA1</strain>
    </source>
</reference>
<feature type="region of interest" description="Disordered" evidence="1">
    <location>
        <begin position="1"/>
        <end position="21"/>
    </location>
</feature>
<feature type="domain" description="IstB-like ATP-binding" evidence="2">
    <location>
        <begin position="35"/>
        <end position="135"/>
    </location>
</feature>
<proteinExistence type="predicted"/>
<evidence type="ECO:0000256" key="1">
    <source>
        <dbReference type="SAM" id="MobiDB-lite"/>
    </source>
</evidence>
<evidence type="ECO:0000259" key="2">
    <source>
        <dbReference type="Pfam" id="PF01695"/>
    </source>
</evidence>
<evidence type="ECO:0000313" key="3">
    <source>
        <dbReference type="EMBL" id="MST32719.1"/>
    </source>
</evidence>
<dbReference type="InterPro" id="IPR002611">
    <property type="entry name" value="IstB_ATP-bd"/>
</dbReference>
<dbReference type="Proteomes" id="UP000437736">
    <property type="component" value="Unassembled WGS sequence"/>
</dbReference>
<protein>
    <recommendedName>
        <fullName evidence="2">IstB-like ATP-binding domain-containing protein</fullName>
    </recommendedName>
</protein>
<name>A0ABW9QSL6_9ACTN</name>
<sequence length="135" mass="14458">MTPRNAATTTAGPPPASHPAALAGSATIDRLETLTRRLRLPYLRTTAAEVLPVARSQMWDPAEVLVAVLDAEAAGRDRATITARRRAARFPAGKTFDAWDPDQSTIPAPTQQALRSLEWVTRAENLVVCGPSDCG</sequence>
<gene>
    <name evidence="3" type="ORF">GHK86_08290</name>
</gene>
<dbReference type="EMBL" id="WJHE01000368">
    <property type="protein sequence ID" value="MST32719.1"/>
    <property type="molecule type" value="Genomic_DNA"/>
</dbReference>
<feature type="compositionally biased region" description="Low complexity" evidence="1">
    <location>
        <begin position="1"/>
        <end position="11"/>
    </location>
</feature>
<organism evidence="3 4">
    <name type="scientific">Acidiferrimicrobium australe</name>
    <dbReference type="NCBI Taxonomy" id="2664430"/>
    <lineage>
        <taxon>Bacteria</taxon>
        <taxon>Bacillati</taxon>
        <taxon>Actinomycetota</taxon>
        <taxon>Acidimicrobiia</taxon>
        <taxon>Acidimicrobiales</taxon>
        <taxon>Acidimicrobiaceae</taxon>
        <taxon>Acidiferrimicrobium</taxon>
    </lineage>
</organism>
<accession>A0ABW9QSL6</accession>
<keyword evidence="4" id="KW-1185">Reference proteome</keyword>
<comment type="caution">
    <text evidence="3">The sequence shown here is derived from an EMBL/GenBank/DDBJ whole genome shotgun (WGS) entry which is preliminary data.</text>
</comment>
<evidence type="ECO:0000313" key="4">
    <source>
        <dbReference type="Proteomes" id="UP000437736"/>
    </source>
</evidence>